<feature type="transmembrane region" description="Helical" evidence="2">
    <location>
        <begin position="430"/>
        <end position="449"/>
    </location>
</feature>
<dbReference type="PANTHER" id="PTHR46599:SF3">
    <property type="entry name" value="PIGGYBAC TRANSPOSABLE ELEMENT-DERIVED PROTEIN 4"/>
    <property type="match status" value="1"/>
</dbReference>
<gene>
    <name evidence="3" type="ORF">CYMTET_5509</name>
</gene>
<keyword evidence="4" id="KW-1185">Reference proteome</keyword>
<evidence type="ECO:0000256" key="1">
    <source>
        <dbReference type="SAM" id="MobiDB-lite"/>
    </source>
</evidence>
<feature type="compositionally biased region" description="Acidic residues" evidence="1">
    <location>
        <begin position="76"/>
        <end position="89"/>
    </location>
</feature>
<feature type="compositionally biased region" description="Basic and acidic residues" evidence="1">
    <location>
        <begin position="236"/>
        <end position="253"/>
    </location>
</feature>
<reference evidence="3 4" key="1">
    <citation type="journal article" date="2015" name="Genome Biol. Evol.">
        <title>Comparative Genomics of a Bacterivorous Green Alga Reveals Evolutionary Causalities and Consequences of Phago-Mixotrophic Mode of Nutrition.</title>
        <authorList>
            <person name="Burns J.A."/>
            <person name="Paasch A."/>
            <person name="Narechania A."/>
            <person name="Kim E."/>
        </authorList>
    </citation>
    <scope>NUCLEOTIDE SEQUENCE [LARGE SCALE GENOMIC DNA]</scope>
    <source>
        <strain evidence="3 4">PLY_AMNH</strain>
    </source>
</reference>
<evidence type="ECO:0000256" key="2">
    <source>
        <dbReference type="SAM" id="Phobius"/>
    </source>
</evidence>
<dbReference type="Proteomes" id="UP001190700">
    <property type="component" value="Unassembled WGS sequence"/>
</dbReference>
<name>A0AAE0GZG7_9CHLO</name>
<sequence>MAASSSGPPLLTALELTGRRVNTPGVVFGIQNKGRFFLGFVKGPDERPLCVVVRYEDGDEYWFPIPTVMRWLVPPADDDTQYDSDDSQDLTDVPDPAEFAEPGATSGIDNVLPGSRQVTSNIETPEEKRTRIDAEKFQKATAETIGESFVEDRQSETNKVPFESKANPRLYTTPRDYHTPGFLKSLDKNKPASVEKAMWYIFCKLLPLNTYWKLLSEQTLRYSEVNKAGTDVNATKAEDKRHESYDAKDKQRPWKPDWASPRALISFHATLLLMCLNTRSNHEHHWSMNKFLRSPVSDIIAQIPWEQTLRYLSPYNPDTLVQDNRHPEYNPYGKYELIRSTLSKNINHLLVPPRVMSYDEGGKPWQGKGGQRSNEYNERLYNTVEERAYGKTVSRILRLYKAVVSAGTAGVTLATDQIRTSGHALFMDNLFTSLFLFFILFTVYGAVACGTHRENKNLPGLSWGAQYVRAPSVGRNTTAPYKRGGLECADGTCFLAEALGIFVIDNTPLLKCC</sequence>
<keyword evidence="2" id="KW-1133">Transmembrane helix</keyword>
<keyword evidence="2" id="KW-0472">Membrane</keyword>
<dbReference type="PANTHER" id="PTHR46599">
    <property type="entry name" value="PIGGYBAC TRANSPOSABLE ELEMENT-DERIVED PROTEIN 4"/>
    <property type="match status" value="1"/>
</dbReference>
<feature type="region of interest" description="Disordered" evidence="1">
    <location>
        <begin position="233"/>
        <end position="253"/>
    </location>
</feature>
<accession>A0AAE0GZG7</accession>
<feature type="region of interest" description="Disordered" evidence="1">
    <location>
        <begin position="76"/>
        <end position="127"/>
    </location>
</feature>
<evidence type="ECO:0000313" key="4">
    <source>
        <dbReference type="Proteomes" id="UP001190700"/>
    </source>
</evidence>
<evidence type="ECO:0000313" key="3">
    <source>
        <dbReference type="EMBL" id="KAK3286961.1"/>
    </source>
</evidence>
<keyword evidence="2" id="KW-0812">Transmembrane</keyword>
<comment type="caution">
    <text evidence="3">The sequence shown here is derived from an EMBL/GenBank/DDBJ whole genome shotgun (WGS) entry which is preliminary data.</text>
</comment>
<proteinExistence type="predicted"/>
<protein>
    <submittedName>
        <fullName evidence="3">Uncharacterized protein</fullName>
    </submittedName>
</protein>
<dbReference type="AlphaFoldDB" id="A0AAE0GZG7"/>
<organism evidence="3 4">
    <name type="scientific">Cymbomonas tetramitiformis</name>
    <dbReference type="NCBI Taxonomy" id="36881"/>
    <lineage>
        <taxon>Eukaryota</taxon>
        <taxon>Viridiplantae</taxon>
        <taxon>Chlorophyta</taxon>
        <taxon>Pyramimonadophyceae</taxon>
        <taxon>Pyramimonadales</taxon>
        <taxon>Pyramimonadaceae</taxon>
        <taxon>Cymbomonas</taxon>
    </lineage>
</organism>
<dbReference type="EMBL" id="LGRX02001065">
    <property type="protein sequence ID" value="KAK3286961.1"/>
    <property type="molecule type" value="Genomic_DNA"/>
</dbReference>